<evidence type="ECO:0000256" key="1">
    <source>
        <dbReference type="ARBA" id="ARBA00022670"/>
    </source>
</evidence>
<reference evidence="6 7" key="1">
    <citation type="submission" date="2022-01" db="EMBL/GenBank/DDBJ databases">
        <title>Labilibaculum sp. nov, a marine bacterium isolated from Antarctica.</title>
        <authorList>
            <person name="Dai W."/>
        </authorList>
    </citation>
    <scope>NUCLEOTIDE SEQUENCE [LARGE SCALE GENOMIC DNA]</scope>
    <source>
        <strain evidence="6 7">DW002</strain>
    </source>
</reference>
<keyword evidence="4" id="KW-1133">Transmembrane helix</keyword>
<dbReference type="Gene3D" id="3.40.1690.20">
    <property type="match status" value="1"/>
</dbReference>
<comment type="caution">
    <text evidence="6">The sequence shown here is derived from an EMBL/GenBank/DDBJ whole genome shotgun (WGS) entry which is preliminary data.</text>
</comment>
<accession>A0ABT5VV66</accession>
<protein>
    <submittedName>
        <fullName evidence="6">ATP-dependent metallopeptidase FtsH/Yme1/Tma family protein</fullName>
    </submittedName>
</protein>
<evidence type="ECO:0000313" key="6">
    <source>
        <dbReference type="EMBL" id="MDE5418199.1"/>
    </source>
</evidence>
<keyword evidence="4" id="KW-0472">Membrane</keyword>
<feature type="transmembrane region" description="Helical" evidence="4">
    <location>
        <begin position="30"/>
        <end position="49"/>
    </location>
</feature>
<keyword evidence="1" id="KW-0645">Protease</keyword>
<keyword evidence="2" id="KW-0378">Hydrolase</keyword>
<name>A0ABT5VV66_9BACT</name>
<evidence type="ECO:0000256" key="4">
    <source>
        <dbReference type="SAM" id="Phobius"/>
    </source>
</evidence>
<dbReference type="Pfam" id="PF06480">
    <property type="entry name" value="FtsH_ext"/>
    <property type="match status" value="1"/>
</dbReference>
<organism evidence="6 7">
    <name type="scientific">Paralabilibaculum antarcticum</name>
    <dbReference type="NCBI Taxonomy" id="2912572"/>
    <lineage>
        <taxon>Bacteria</taxon>
        <taxon>Pseudomonadati</taxon>
        <taxon>Bacteroidota</taxon>
        <taxon>Bacteroidia</taxon>
        <taxon>Marinilabiliales</taxon>
        <taxon>Marinifilaceae</taxon>
        <taxon>Paralabilibaculum</taxon>
    </lineage>
</organism>
<dbReference type="Proteomes" id="UP001528920">
    <property type="component" value="Unassembled WGS sequence"/>
</dbReference>
<evidence type="ECO:0000256" key="2">
    <source>
        <dbReference type="ARBA" id="ARBA00022801"/>
    </source>
</evidence>
<keyword evidence="4" id="KW-0812">Transmembrane</keyword>
<gene>
    <name evidence="6" type="ORF">L3049_09270</name>
</gene>
<feature type="region of interest" description="Disordered" evidence="3">
    <location>
        <begin position="1"/>
        <end position="20"/>
    </location>
</feature>
<sequence length="125" mass="14181">MTENNNQNKSPFQKGKNGNNMLKPPKFNAYWLYGLVAVAVIALNLLNIGQTPQEISWQKVKNEMIRNSDVDRIVVVRNLLEVNVYLKSESLDKYPALFESSFDSPSKSGPHYFFTIGSIENLLSN</sequence>
<evidence type="ECO:0000256" key="3">
    <source>
        <dbReference type="SAM" id="MobiDB-lite"/>
    </source>
</evidence>
<proteinExistence type="predicted"/>
<evidence type="ECO:0000313" key="7">
    <source>
        <dbReference type="Proteomes" id="UP001528920"/>
    </source>
</evidence>
<keyword evidence="7" id="KW-1185">Reference proteome</keyword>
<feature type="domain" description="Peptidase M41 FtsH extracellular" evidence="5">
    <location>
        <begin position="30"/>
        <end position="104"/>
    </location>
</feature>
<evidence type="ECO:0000259" key="5">
    <source>
        <dbReference type="Pfam" id="PF06480"/>
    </source>
</evidence>
<dbReference type="RefSeq" id="WP_275109524.1">
    <property type="nucleotide sequence ID" value="NZ_JAKJSC010000001.1"/>
</dbReference>
<dbReference type="EMBL" id="JAKJSC010000001">
    <property type="protein sequence ID" value="MDE5418199.1"/>
    <property type="molecule type" value="Genomic_DNA"/>
</dbReference>
<dbReference type="InterPro" id="IPR011546">
    <property type="entry name" value="Pept_M41_FtsH_extracell"/>
</dbReference>